<feature type="region of interest" description="Disordered" evidence="2">
    <location>
        <begin position="732"/>
        <end position="793"/>
    </location>
</feature>
<reference evidence="3 4" key="1">
    <citation type="submission" date="2018-06" db="EMBL/GenBank/DDBJ databases">
        <authorList>
            <consortium name="Pathogen Informatics"/>
            <person name="Doyle S."/>
        </authorList>
    </citation>
    <scope>NUCLEOTIDE SEQUENCE [LARGE SCALE GENOMIC DNA]</scope>
    <source>
        <strain evidence="3 4">NCTC10526</strain>
    </source>
</reference>
<sequence length="793" mass="90652">MTNKKDDKILQSMRDFKERAEGYWYETYQKALEDIEFCVNKEAQWDERARRQREEEGRPCISINKIKLFVKQQVNALRANKMTLNAIPVGNDDVGKAEIQDAMLEYILKASRSDTATDWAYERAVMGGFGFWRITTEYASEVSFDQEIRIKRIENPQSTYLSPEIKCPVGSDATEALTGEWMSKSEFERQFPGFEAVSADEDNSTDWETSDTVFVAEYYRVEYDKDTLYLFDNGETALESDLKSVELAPDAAAELEGLEKADLITFAASMQFNEPVTIVDKRPTQKKRIMWYKCSRDAVLEQTEIKADYIPIILVIGDEQWVENKRYWMSLINEAKDPQIFYNYARTAQLEQLQKAGNRPWVADGQSIEGYEEYWAQSNNPNTHYLPYNSVNEMGHQLAPPFMPAPYQGSPDLMREAMTASEEIKATTGIFDASLGNQGNETSGRAIMARQRQGDQANFHFLDNFKRSYEHAGRVILSMIPYYYDTPRVLRITQDDTVYKTLVINMPADSPAVQKYQKELEDAQIGINGLYNDVTVGKYDIRIAAGADYNTQREEAREVLIELGRAYPQLMQVAGDLIMRAFDFPDADKLADRLKLLLPPQLQEGDEGQELPPEVQQQMAQIQQQMQQMQQALQQAQAELADKDKDRQLEMLKAQLKAESDIEVAKIRESGRTDQEEIKQFGSVLQTILDRTADLQQAMAEMQYTPIEWQETDDYTQDPATEQGFLMPEEQPMPQDMQMQPTPEQMQGMEDMQGMEQEFSPQPTDVTGGDDAFSDVDLADQALNGNGEMNNGI</sequence>
<feature type="coiled-coil region" evidence="1">
    <location>
        <begin position="615"/>
        <end position="646"/>
    </location>
</feature>
<gene>
    <name evidence="3" type="ORF">NCTC10526_00728</name>
</gene>
<evidence type="ECO:0000313" key="4">
    <source>
        <dbReference type="Proteomes" id="UP000254123"/>
    </source>
</evidence>
<dbReference type="EMBL" id="UGVC01000001">
    <property type="protein sequence ID" value="SUD90402.1"/>
    <property type="molecule type" value="Genomic_DNA"/>
</dbReference>
<feature type="compositionally biased region" description="Polar residues" evidence="2">
    <location>
        <begin position="783"/>
        <end position="793"/>
    </location>
</feature>
<keyword evidence="1" id="KW-0175">Coiled coil</keyword>
<accession>A0A379LKW2</accession>
<evidence type="ECO:0000256" key="2">
    <source>
        <dbReference type="SAM" id="MobiDB-lite"/>
    </source>
</evidence>
<protein>
    <recommendedName>
        <fullName evidence="5">Portal protein</fullName>
    </recommendedName>
</protein>
<dbReference type="AlphaFoldDB" id="A0A379LKW2"/>
<keyword evidence="4" id="KW-1185">Reference proteome</keyword>
<feature type="compositionally biased region" description="Low complexity" evidence="2">
    <location>
        <begin position="732"/>
        <end position="758"/>
    </location>
</feature>
<evidence type="ECO:0000256" key="1">
    <source>
        <dbReference type="SAM" id="Coils"/>
    </source>
</evidence>
<dbReference type="InterPro" id="IPR032427">
    <property type="entry name" value="P22_portal"/>
</dbReference>
<evidence type="ECO:0000313" key="3">
    <source>
        <dbReference type="EMBL" id="SUD90402.1"/>
    </source>
</evidence>
<dbReference type="STRING" id="1123034.GCA_000685805_00534"/>
<evidence type="ECO:0008006" key="5">
    <source>
        <dbReference type="Google" id="ProtNLM"/>
    </source>
</evidence>
<organism evidence="3 4">
    <name type="scientific">Psychrobacter phenylpyruvicus</name>
    <dbReference type="NCBI Taxonomy" id="29432"/>
    <lineage>
        <taxon>Bacteria</taxon>
        <taxon>Pseudomonadati</taxon>
        <taxon>Pseudomonadota</taxon>
        <taxon>Gammaproteobacteria</taxon>
        <taxon>Moraxellales</taxon>
        <taxon>Moraxellaceae</taxon>
        <taxon>Psychrobacter</taxon>
    </lineage>
</organism>
<proteinExistence type="predicted"/>
<dbReference type="Proteomes" id="UP000254123">
    <property type="component" value="Unassembled WGS sequence"/>
</dbReference>
<name>A0A379LKW2_9GAMM</name>
<dbReference type="RefSeq" id="WP_028858182.1">
    <property type="nucleotide sequence ID" value="NZ_CAJHAQ010000001.1"/>
</dbReference>
<dbReference type="Pfam" id="PF16510">
    <property type="entry name" value="P22_portal"/>
    <property type="match status" value="1"/>
</dbReference>